<reference evidence="2" key="1">
    <citation type="submission" date="2021-03" db="EMBL/GenBank/DDBJ databases">
        <authorList>
            <person name="Kanchanasin P."/>
            <person name="Saeng-In P."/>
            <person name="Phongsopitanun W."/>
            <person name="Yuki M."/>
            <person name="Kudo T."/>
            <person name="Ohkuma M."/>
            <person name="Tanasupawat S."/>
        </authorList>
    </citation>
    <scope>NUCLEOTIDE SEQUENCE</scope>
    <source>
        <strain evidence="2">GKU 128</strain>
    </source>
</reference>
<evidence type="ECO:0000256" key="1">
    <source>
        <dbReference type="SAM" id="Phobius"/>
    </source>
</evidence>
<dbReference type="AlphaFoldDB" id="A0A939PLM3"/>
<organism evidence="2 3">
    <name type="scientific">Actinomadura barringtoniae</name>
    <dbReference type="NCBI Taxonomy" id="1427535"/>
    <lineage>
        <taxon>Bacteria</taxon>
        <taxon>Bacillati</taxon>
        <taxon>Actinomycetota</taxon>
        <taxon>Actinomycetes</taxon>
        <taxon>Streptosporangiales</taxon>
        <taxon>Thermomonosporaceae</taxon>
        <taxon>Actinomadura</taxon>
    </lineage>
</organism>
<name>A0A939PLM3_9ACTN</name>
<keyword evidence="3" id="KW-1185">Reference proteome</keyword>
<keyword evidence="1" id="KW-0472">Membrane</keyword>
<comment type="caution">
    <text evidence="2">The sequence shown here is derived from an EMBL/GenBank/DDBJ whole genome shotgun (WGS) entry which is preliminary data.</text>
</comment>
<keyword evidence="1" id="KW-0812">Transmembrane</keyword>
<accession>A0A939PLM3</accession>
<gene>
    <name evidence="2" type="ORF">J4573_27260</name>
</gene>
<dbReference type="Proteomes" id="UP000669179">
    <property type="component" value="Unassembled WGS sequence"/>
</dbReference>
<evidence type="ECO:0000313" key="3">
    <source>
        <dbReference type="Proteomes" id="UP000669179"/>
    </source>
</evidence>
<proteinExistence type="predicted"/>
<protein>
    <submittedName>
        <fullName evidence="2">Uncharacterized protein</fullName>
    </submittedName>
</protein>
<evidence type="ECO:0000313" key="2">
    <source>
        <dbReference type="EMBL" id="MBO2450826.1"/>
    </source>
</evidence>
<dbReference type="EMBL" id="JAGEOJ010000011">
    <property type="protein sequence ID" value="MBO2450826.1"/>
    <property type="molecule type" value="Genomic_DNA"/>
</dbReference>
<keyword evidence="1" id="KW-1133">Transmembrane helix</keyword>
<feature type="transmembrane region" description="Helical" evidence="1">
    <location>
        <begin position="37"/>
        <end position="54"/>
    </location>
</feature>
<feature type="transmembrane region" description="Helical" evidence="1">
    <location>
        <begin position="12"/>
        <end position="31"/>
    </location>
</feature>
<dbReference type="RefSeq" id="WP_208258705.1">
    <property type="nucleotide sequence ID" value="NZ_JAGEOJ010000011.1"/>
</dbReference>
<sequence length="306" mass="34613">MVRAFEWFLRYVDVIVALLLAMAVVGLDVIGVASDKVVQNATVATLAVVAIVLLRDRQRSDESVDETHRRLDRIERGALVREVSGAECTRALTEARRQTARWYFKGATGTYVRAVTLPECVASARPFRRPLRFHLEILDPRDEDLCDRYVRFHKALPAGDGSEDSWSVKATRQELYATILAACWYGQRYEFLDIDVCLSTTYSLLRYEESDTCLIITQRGPNFPATIIERGSSTYDCLVSELYASRKQARVLALHKSKDTPLGEEPTPDEIRALFRVLDLALPDDYSEKDVKEVRALALSQTNPYG</sequence>